<accession>A0AAF5DRH4</accession>
<proteinExistence type="predicted"/>
<dbReference type="WBParaSite" id="TCONS_00016268.p1">
    <property type="protein sequence ID" value="TCONS_00016268.p1"/>
    <property type="gene ID" value="XLOC_010821"/>
</dbReference>
<protein>
    <submittedName>
        <fullName evidence="2">Uncharacterized protein</fullName>
    </submittedName>
</protein>
<organism evidence="1 2">
    <name type="scientific">Strongyloides stercoralis</name>
    <name type="common">Threadworm</name>
    <dbReference type="NCBI Taxonomy" id="6248"/>
    <lineage>
        <taxon>Eukaryota</taxon>
        <taxon>Metazoa</taxon>
        <taxon>Ecdysozoa</taxon>
        <taxon>Nematoda</taxon>
        <taxon>Chromadorea</taxon>
        <taxon>Rhabditida</taxon>
        <taxon>Tylenchina</taxon>
        <taxon>Panagrolaimomorpha</taxon>
        <taxon>Strongyloidoidea</taxon>
        <taxon>Strongyloididae</taxon>
        <taxon>Strongyloides</taxon>
    </lineage>
</organism>
<sequence>MKTLFGENLLNSKIYYDKKPSYCSTETASGALKTFLEELEVVALLHSTKAESRKWRFFWSKLEVITLLGFNLERGGFSRTNWKQLFYWNQIWNVEVLEKLTKGCCFTEAKFEAWELFF</sequence>
<name>A0AAF5DRH4_STRER</name>
<evidence type="ECO:0000313" key="2">
    <source>
        <dbReference type="WBParaSite" id="TCONS_00016268.p1"/>
    </source>
</evidence>
<keyword evidence="1" id="KW-1185">Reference proteome</keyword>
<dbReference type="Proteomes" id="UP000035681">
    <property type="component" value="Unplaced"/>
</dbReference>
<dbReference type="AlphaFoldDB" id="A0AAF5DRH4"/>
<reference evidence="2" key="1">
    <citation type="submission" date="2024-02" db="UniProtKB">
        <authorList>
            <consortium name="WormBaseParasite"/>
        </authorList>
    </citation>
    <scope>IDENTIFICATION</scope>
</reference>
<evidence type="ECO:0000313" key="1">
    <source>
        <dbReference type="Proteomes" id="UP000035681"/>
    </source>
</evidence>